<dbReference type="Pfam" id="PF00569">
    <property type="entry name" value="ZZ"/>
    <property type="match status" value="1"/>
</dbReference>
<dbReference type="Gene3D" id="1.20.1020.10">
    <property type="entry name" value="TAZ domain"/>
    <property type="match status" value="2"/>
</dbReference>
<evidence type="ECO:0000256" key="28">
    <source>
        <dbReference type="SAM" id="MobiDB-lite"/>
    </source>
</evidence>
<evidence type="ECO:0000256" key="6">
    <source>
        <dbReference type="ARBA" id="ARBA00022499"/>
    </source>
</evidence>
<feature type="compositionally biased region" description="Polar residues" evidence="28">
    <location>
        <begin position="2238"/>
        <end position="2249"/>
    </location>
</feature>
<dbReference type="CDD" id="cd15557">
    <property type="entry name" value="PHD_CBP_p300"/>
    <property type="match status" value="1"/>
</dbReference>
<feature type="region of interest" description="Disordered" evidence="28">
    <location>
        <begin position="2207"/>
        <end position="2286"/>
    </location>
</feature>
<evidence type="ECO:0000256" key="21">
    <source>
        <dbReference type="ARBA" id="ARBA00023242"/>
    </source>
</evidence>
<feature type="region of interest" description="Disordered" evidence="28">
    <location>
        <begin position="2099"/>
        <end position="2157"/>
    </location>
</feature>
<dbReference type="InterPro" id="IPR056484">
    <property type="entry name" value="PHD_P300"/>
</dbReference>
<dbReference type="GO" id="GO:0140297">
    <property type="term" value="F:DNA-binding transcription factor binding"/>
    <property type="evidence" value="ECO:0007669"/>
    <property type="project" value="UniProtKB-ARBA"/>
</dbReference>
<dbReference type="EC" id="2.3.1.48" evidence="3"/>
<dbReference type="OrthoDB" id="899at2759"/>
<dbReference type="GO" id="GO:0031981">
    <property type="term" value="C:nuclear lumen"/>
    <property type="evidence" value="ECO:0007669"/>
    <property type="project" value="UniProtKB-ARBA"/>
</dbReference>
<feature type="compositionally biased region" description="Basic and acidic residues" evidence="28">
    <location>
        <begin position="1008"/>
        <end position="1025"/>
    </location>
</feature>
<evidence type="ECO:0000256" key="1">
    <source>
        <dbReference type="ARBA" id="ARBA00004123"/>
    </source>
</evidence>
<keyword evidence="22" id="KW-0012">Acyltransferase</keyword>
<dbReference type="SUPFAM" id="SSF57933">
    <property type="entry name" value="TAZ domain"/>
    <property type="match status" value="2"/>
</dbReference>
<dbReference type="Gene3D" id="1.20.920.10">
    <property type="entry name" value="Bromodomain-like"/>
    <property type="match status" value="1"/>
</dbReference>
<dbReference type="InterPro" id="IPR036427">
    <property type="entry name" value="Bromodomain-like_sf"/>
</dbReference>
<dbReference type="Gene3D" id="2.10.110.40">
    <property type="match status" value="1"/>
</dbReference>
<dbReference type="FunFam" id="1.20.920.10:FF:000001">
    <property type="entry name" value="Histone acetyltransferase p300"/>
    <property type="match status" value="1"/>
</dbReference>
<dbReference type="InterPro" id="IPR031162">
    <property type="entry name" value="CBP_P300_HAT"/>
</dbReference>
<comment type="catalytic activity">
    <reaction evidence="24">
        <text>L-lysyl-[protein] + acetyl-CoA = N(6)-acetyl-L-lysyl-[protein] + CoA + H(+)</text>
        <dbReference type="Rhea" id="RHEA:45948"/>
        <dbReference type="Rhea" id="RHEA-COMP:9752"/>
        <dbReference type="Rhea" id="RHEA-COMP:10731"/>
        <dbReference type="ChEBI" id="CHEBI:15378"/>
        <dbReference type="ChEBI" id="CHEBI:29969"/>
        <dbReference type="ChEBI" id="CHEBI:57287"/>
        <dbReference type="ChEBI" id="CHEBI:57288"/>
        <dbReference type="ChEBI" id="CHEBI:61930"/>
        <dbReference type="EC" id="2.3.1.48"/>
    </reaction>
</comment>
<dbReference type="Gene3D" id="1.10.1630.10">
    <property type="entry name" value="Nuclear receptor coactivator, CREB-bp-like, interlocking domain"/>
    <property type="match status" value="1"/>
</dbReference>
<keyword evidence="15" id="KW-0007">Acetylation</keyword>
<feature type="compositionally biased region" description="Low complexity" evidence="28">
    <location>
        <begin position="2207"/>
        <end position="2231"/>
    </location>
</feature>
<proteinExistence type="predicted"/>
<dbReference type="PRINTS" id="PR00503">
    <property type="entry name" value="BROMODOMAIN"/>
</dbReference>
<feature type="compositionally biased region" description="Low complexity" evidence="28">
    <location>
        <begin position="2262"/>
        <end position="2286"/>
    </location>
</feature>
<feature type="compositionally biased region" description="Polar residues" evidence="28">
    <location>
        <begin position="904"/>
        <end position="922"/>
    </location>
</feature>
<evidence type="ECO:0000256" key="14">
    <source>
        <dbReference type="ARBA" id="ARBA00022853"/>
    </source>
</evidence>
<dbReference type="PROSITE" id="PS00633">
    <property type="entry name" value="BROMODOMAIN_1"/>
    <property type="match status" value="1"/>
</dbReference>
<dbReference type="SUPFAM" id="SSF47040">
    <property type="entry name" value="Kix domain of CBP (creb binding protein)"/>
    <property type="match status" value="1"/>
</dbReference>
<dbReference type="CDD" id="cd20910">
    <property type="entry name" value="NCBD_CREBBP-p300_like"/>
    <property type="match status" value="1"/>
</dbReference>
<dbReference type="Gene3D" id="1.10.246.20">
    <property type="entry name" value="Coactivator CBP, KIX domain"/>
    <property type="match status" value="1"/>
</dbReference>
<feature type="region of interest" description="Disordered" evidence="28">
    <location>
        <begin position="1"/>
        <end position="132"/>
    </location>
</feature>
<dbReference type="SUPFAM" id="SSF47370">
    <property type="entry name" value="Bromodomain"/>
    <property type="match status" value="1"/>
</dbReference>
<evidence type="ECO:0000256" key="19">
    <source>
        <dbReference type="ARBA" id="ARBA00023159"/>
    </source>
</evidence>
<evidence type="ECO:0000256" key="8">
    <source>
        <dbReference type="ARBA" id="ARBA00022679"/>
    </source>
</evidence>
<dbReference type="InterPro" id="IPR014744">
    <property type="entry name" value="Nuc_rcpt_coact_CREBbp"/>
</dbReference>
<evidence type="ECO:0000256" key="2">
    <source>
        <dbReference type="ARBA" id="ARBA00004496"/>
    </source>
</evidence>
<evidence type="ECO:0000256" key="13">
    <source>
        <dbReference type="ARBA" id="ARBA00022843"/>
    </source>
</evidence>
<keyword evidence="18 25" id="KW-0103">Bromodomain</keyword>
<dbReference type="CDD" id="cd05495">
    <property type="entry name" value="Bromo_cbp_like"/>
    <property type="match status" value="1"/>
</dbReference>
<dbReference type="GO" id="GO:0031490">
    <property type="term" value="F:chromatin DNA binding"/>
    <property type="evidence" value="ECO:0007669"/>
    <property type="project" value="TreeGrafter"/>
</dbReference>
<dbReference type="GO" id="GO:0008270">
    <property type="term" value="F:zinc ion binding"/>
    <property type="evidence" value="ECO:0007669"/>
    <property type="project" value="UniProtKB-KW"/>
</dbReference>
<dbReference type="GO" id="GO:0004402">
    <property type="term" value="F:histone acetyltransferase activity"/>
    <property type="evidence" value="ECO:0007669"/>
    <property type="project" value="InterPro"/>
</dbReference>
<dbReference type="SMART" id="SM00551">
    <property type="entry name" value="ZnF_TAZ"/>
    <property type="match status" value="2"/>
</dbReference>
<keyword evidence="9 26" id="KW-0479">Metal-binding</keyword>
<dbReference type="SMART" id="SM00297">
    <property type="entry name" value="BROMO"/>
    <property type="match status" value="1"/>
</dbReference>
<feature type="compositionally biased region" description="Polar residues" evidence="28">
    <location>
        <begin position="2136"/>
        <end position="2152"/>
    </location>
</feature>
<keyword evidence="17" id="KW-0090">Biological rhythms</keyword>
<feature type="region of interest" description="Disordered" evidence="28">
    <location>
        <begin position="2336"/>
        <end position="2391"/>
    </location>
</feature>
<keyword evidence="4" id="KW-0488">Methylation</keyword>
<dbReference type="GO" id="GO:0003713">
    <property type="term" value="F:transcription coactivator activity"/>
    <property type="evidence" value="ECO:0007669"/>
    <property type="project" value="InterPro"/>
</dbReference>
<dbReference type="InterPro" id="IPR000433">
    <property type="entry name" value="Znf_ZZ"/>
</dbReference>
<dbReference type="InterPro" id="IPR013083">
    <property type="entry name" value="Znf_RING/FYVE/PHD"/>
</dbReference>
<feature type="compositionally biased region" description="Polar residues" evidence="28">
    <location>
        <begin position="2352"/>
        <end position="2391"/>
    </location>
</feature>
<feature type="compositionally biased region" description="Polar residues" evidence="28">
    <location>
        <begin position="329"/>
        <end position="350"/>
    </location>
</feature>
<feature type="compositionally biased region" description="Pro residues" evidence="28">
    <location>
        <begin position="568"/>
        <end position="581"/>
    </location>
</feature>
<feature type="region of interest" description="Disordered" evidence="28">
    <location>
        <begin position="1599"/>
        <end position="1669"/>
    </location>
</feature>
<evidence type="ECO:0000256" key="20">
    <source>
        <dbReference type="ARBA" id="ARBA00023163"/>
    </source>
</evidence>
<dbReference type="InterPro" id="IPR000197">
    <property type="entry name" value="Znf_TAZ"/>
</dbReference>
<keyword evidence="13" id="KW-0832">Ubl conjugation</keyword>
<feature type="compositionally biased region" description="Pro residues" evidence="28">
    <location>
        <begin position="858"/>
        <end position="868"/>
    </location>
</feature>
<evidence type="ECO:0000256" key="24">
    <source>
        <dbReference type="ARBA" id="ARBA00048017"/>
    </source>
</evidence>
<feature type="compositionally biased region" description="Low complexity" evidence="28">
    <location>
        <begin position="1612"/>
        <end position="1623"/>
    </location>
</feature>
<evidence type="ECO:0000256" key="25">
    <source>
        <dbReference type="PROSITE-ProRule" id="PRU00035"/>
    </source>
</evidence>
<dbReference type="Pfam" id="PF02172">
    <property type="entry name" value="KIX"/>
    <property type="match status" value="1"/>
</dbReference>
<keyword evidence="19" id="KW-0010">Activator</keyword>
<gene>
    <name evidence="29" type="ORF">CTOB1V02_LOCUS8206</name>
</gene>
<dbReference type="InterPro" id="IPR037073">
    <property type="entry name" value="Nuc_rcpt_coact_CREBbp_sf"/>
</dbReference>
<dbReference type="PANTHER" id="PTHR13808">
    <property type="entry name" value="CBP/P300-RELATED"/>
    <property type="match status" value="1"/>
</dbReference>
<feature type="region of interest" description="Disordered" evidence="28">
    <location>
        <begin position="2029"/>
        <end position="2066"/>
    </location>
</feature>
<keyword evidence="7" id="KW-0597">Phosphoprotein</keyword>
<comment type="catalytic activity">
    <reaction evidence="23">
        <text>(S)-lactoyl-CoA + L-lysyl-[protein] = N(6)-[(S)-lactoyl]-L-lysyl-[protein] + CoA + H(+)</text>
        <dbReference type="Rhea" id="RHEA:61996"/>
        <dbReference type="Rhea" id="RHEA-COMP:9752"/>
        <dbReference type="Rhea" id="RHEA-COMP:19466"/>
        <dbReference type="ChEBI" id="CHEBI:15378"/>
        <dbReference type="ChEBI" id="CHEBI:29969"/>
        <dbReference type="ChEBI" id="CHEBI:57287"/>
        <dbReference type="ChEBI" id="CHEBI:231527"/>
        <dbReference type="ChEBI" id="CHEBI:231528"/>
    </reaction>
    <physiologicalReaction direction="left-to-right" evidence="23">
        <dbReference type="Rhea" id="RHEA:61997"/>
    </physiologicalReaction>
</comment>
<dbReference type="CDD" id="cd02337">
    <property type="entry name" value="ZZ_CBP"/>
    <property type="match status" value="1"/>
</dbReference>
<feature type="compositionally biased region" description="Low complexity" evidence="28">
    <location>
        <begin position="869"/>
        <end position="903"/>
    </location>
</feature>
<feature type="compositionally biased region" description="Pro residues" evidence="28">
    <location>
        <begin position="315"/>
        <end position="327"/>
    </location>
</feature>
<feature type="region of interest" description="Disordered" evidence="28">
    <location>
        <begin position="308"/>
        <end position="382"/>
    </location>
</feature>
<evidence type="ECO:0000256" key="17">
    <source>
        <dbReference type="ARBA" id="ARBA00023108"/>
    </source>
</evidence>
<evidence type="ECO:0000256" key="27">
    <source>
        <dbReference type="PROSITE-ProRule" id="PRU00228"/>
    </source>
</evidence>
<dbReference type="EMBL" id="OB662626">
    <property type="protein sequence ID" value="CAD7230346.1"/>
    <property type="molecule type" value="Genomic_DNA"/>
</dbReference>
<name>A0A7R8WJV9_9CRUS</name>
<feature type="region of interest" description="Disordered" evidence="28">
    <location>
        <begin position="813"/>
        <end position="1103"/>
    </location>
</feature>
<protein>
    <recommendedName>
        <fullName evidence="3">histone acetyltransferase</fullName>
        <ecNumber evidence="3">2.3.1.48</ecNumber>
    </recommendedName>
</protein>
<dbReference type="PANTHER" id="PTHR13808:SF1">
    <property type="entry name" value="HISTONE ACETYLTRANSFERASE"/>
    <property type="match status" value="1"/>
</dbReference>
<dbReference type="Pfam" id="PF00439">
    <property type="entry name" value="Bromodomain"/>
    <property type="match status" value="1"/>
</dbReference>
<accession>A0A7R8WJV9</accession>
<keyword evidence="12 26" id="KW-0862">Zinc</keyword>
<feature type="compositionally biased region" description="Low complexity" evidence="28">
    <location>
        <begin position="1041"/>
        <end position="1079"/>
    </location>
</feature>
<feature type="compositionally biased region" description="Polar residues" evidence="28">
    <location>
        <begin position="2033"/>
        <end position="2050"/>
    </location>
</feature>
<evidence type="ECO:0000256" key="22">
    <source>
        <dbReference type="ARBA" id="ARBA00023315"/>
    </source>
</evidence>
<reference evidence="29" key="1">
    <citation type="submission" date="2020-11" db="EMBL/GenBank/DDBJ databases">
        <authorList>
            <person name="Tran Van P."/>
        </authorList>
    </citation>
    <scope>NUCLEOTIDE SEQUENCE</scope>
</reference>
<dbReference type="SMART" id="SM01250">
    <property type="entry name" value="KAT11"/>
    <property type="match status" value="1"/>
</dbReference>
<evidence type="ECO:0000313" key="29">
    <source>
        <dbReference type="EMBL" id="CAD7230346.1"/>
    </source>
</evidence>
<evidence type="ECO:0000256" key="12">
    <source>
        <dbReference type="ARBA" id="ARBA00022833"/>
    </source>
</evidence>
<dbReference type="PROSITE" id="PS51727">
    <property type="entry name" value="CBP_P300_HAT"/>
    <property type="match status" value="1"/>
</dbReference>
<dbReference type="GO" id="GO:0000123">
    <property type="term" value="C:histone acetyltransferase complex"/>
    <property type="evidence" value="ECO:0007669"/>
    <property type="project" value="InterPro"/>
</dbReference>
<dbReference type="InterPro" id="IPR009110">
    <property type="entry name" value="Nuc_rcpt_coact"/>
</dbReference>
<keyword evidence="5" id="KW-0963">Cytoplasm</keyword>
<dbReference type="InterPro" id="IPR013178">
    <property type="entry name" value="Histone_AcTrfase_Rtt109/CBP"/>
</dbReference>
<feature type="compositionally biased region" description="Low complexity" evidence="28">
    <location>
        <begin position="351"/>
        <end position="373"/>
    </location>
</feature>
<evidence type="ECO:0000256" key="11">
    <source>
        <dbReference type="ARBA" id="ARBA00022771"/>
    </source>
</evidence>
<evidence type="ECO:0000256" key="4">
    <source>
        <dbReference type="ARBA" id="ARBA00022481"/>
    </source>
</evidence>
<dbReference type="Pfam" id="PF06001">
    <property type="entry name" value="RING_CBP-p300"/>
    <property type="match status" value="1"/>
</dbReference>
<feature type="region of interest" description="Disordered" evidence="28">
    <location>
        <begin position="474"/>
        <end position="582"/>
    </location>
</feature>
<feature type="compositionally biased region" description="Low complexity" evidence="28">
    <location>
        <begin position="35"/>
        <end position="51"/>
    </location>
</feature>
<dbReference type="InterPro" id="IPR043145">
    <property type="entry name" value="Znf_ZZ_sf"/>
</dbReference>
<feature type="region of interest" description="Disordered" evidence="28">
    <location>
        <begin position="744"/>
        <end position="793"/>
    </location>
</feature>
<keyword evidence="14" id="KW-0156">Chromatin regulator</keyword>
<evidence type="ECO:0000256" key="18">
    <source>
        <dbReference type="ARBA" id="ARBA00023117"/>
    </source>
</evidence>
<dbReference type="PROSITE" id="PS50014">
    <property type="entry name" value="BROMODOMAIN_2"/>
    <property type="match status" value="1"/>
</dbReference>
<keyword evidence="21" id="KW-0539">Nucleus</keyword>
<evidence type="ECO:0000256" key="15">
    <source>
        <dbReference type="ARBA" id="ARBA00022990"/>
    </source>
</evidence>
<dbReference type="Gene3D" id="3.30.40.10">
    <property type="entry name" value="Zinc/RING finger domain, C3HC4 (zinc finger)"/>
    <property type="match status" value="1"/>
</dbReference>
<keyword evidence="20" id="KW-0804">Transcription</keyword>
<feature type="zinc finger region" description="TAZ-type" evidence="26">
    <location>
        <begin position="1822"/>
        <end position="1903"/>
    </location>
</feature>
<keyword evidence="6" id="KW-1017">Isopeptide bond</keyword>
<dbReference type="InterPro" id="IPR018359">
    <property type="entry name" value="Bromodomain_CS"/>
</dbReference>
<dbReference type="SMART" id="SM00291">
    <property type="entry name" value="ZnF_ZZ"/>
    <property type="match status" value="1"/>
</dbReference>
<dbReference type="InterPro" id="IPR038547">
    <property type="entry name" value="RING_CBP-p300_sf"/>
</dbReference>
<keyword evidence="10" id="KW-0677">Repeat</keyword>
<feature type="zinc finger region" description="TAZ-type" evidence="26">
    <location>
        <begin position="382"/>
        <end position="469"/>
    </location>
</feature>
<feature type="compositionally biased region" description="Pro residues" evidence="28">
    <location>
        <begin position="1955"/>
        <end position="1964"/>
    </location>
</feature>
<dbReference type="PROSITE" id="PS01357">
    <property type="entry name" value="ZF_ZZ_1"/>
    <property type="match status" value="1"/>
</dbReference>
<dbReference type="Pfam" id="PF23570">
    <property type="entry name" value="PHD_P300"/>
    <property type="match status" value="1"/>
</dbReference>
<dbReference type="SUPFAM" id="SSF69125">
    <property type="entry name" value="Nuclear receptor coactivator interlocking domain"/>
    <property type="match status" value="1"/>
</dbReference>
<dbReference type="PROSITE" id="PS50134">
    <property type="entry name" value="ZF_TAZ"/>
    <property type="match status" value="2"/>
</dbReference>
<dbReference type="CDD" id="cd15802">
    <property type="entry name" value="RING_CBP-p300"/>
    <property type="match status" value="1"/>
</dbReference>
<dbReference type="InterPro" id="IPR010303">
    <property type="entry name" value="RING_CBP-p300"/>
</dbReference>
<feature type="compositionally biased region" description="Polar residues" evidence="28">
    <location>
        <begin position="491"/>
        <end position="520"/>
    </location>
</feature>
<comment type="subcellular location">
    <subcellularLocation>
        <location evidence="2">Cytoplasm</location>
    </subcellularLocation>
    <subcellularLocation>
        <location evidence="1">Nucleus</location>
    </subcellularLocation>
</comment>
<dbReference type="InterPro" id="IPR036529">
    <property type="entry name" value="KIX_dom_sf"/>
</dbReference>
<evidence type="ECO:0000256" key="9">
    <source>
        <dbReference type="ARBA" id="ARBA00022723"/>
    </source>
</evidence>
<keyword evidence="11 27" id="KW-0863">Zinc-finger</keyword>
<dbReference type="Pfam" id="PF09030">
    <property type="entry name" value="Creb_binding"/>
    <property type="match status" value="1"/>
</dbReference>
<evidence type="ECO:0000256" key="7">
    <source>
        <dbReference type="ARBA" id="ARBA00022553"/>
    </source>
</evidence>
<dbReference type="PROSITE" id="PS50135">
    <property type="entry name" value="ZF_ZZ_2"/>
    <property type="match status" value="1"/>
</dbReference>
<dbReference type="Pfam" id="PF08214">
    <property type="entry name" value="HAT_KAT11"/>
    <property type="match status" value="1"/>
</dbReference>
<dbReference type="GO" id="GO:0005737">
    <property type="term" value="C:cytoplasm"/>
    <property type="evidence" value="ECO:0007669"/>
    <property type="project" value="UniProtKB-SubCell"/>
</dbReference>
<dbReference type="GO" id="GO:0005667">
    <property type="term" value="C:transcription regulator complex"/>
    <property type="evidence" value="ECO:0007669"/>
    <property type="project" value="TreeGrafter"/>
</dbReference>
<dbReference type="InterPro" id="IPR035898">
    <property type="entry name" value="TAZ_dom_sf"/>
</dbReference>
<dbReference type="Gene3D" id="3.30.60.90">
    <property type="match status" value="1"/>
</dbReference>
<dbReference type="Pfam" id="PF02135">
    <property type="entry name" value="zf-TAZ"/>
    <property type="match status" value="2"/>
</dbReference>
<feature type="region of interest" description="Disordered" evidence="28">
    <location>
        <begin position="1946"/>
        <end position="1988"/>
    </location>
</feature>
<feature type="compositionally biased region" description="Polar residues" evidence="28">
    <location>
        <begin position="68"/>
        <end position="101"/>
    </location>
</feature>
<feature type="compositionally biased region" description="Acidic residues" evidence="28">
    <location>
        <begin position="1624"/>
        <end position="1635"/>
    </location>
</feature>
<evidence type="ECO:0000256" key="16">
    <source>
        <dbReference type="ARBA" id="ARBA00023015"/>
    </source>
</evidence>
<sequence>MDTGPPSKRQKLEGYGGTPSIDLQEFDNLPDDLLSSNNSGGPGSSWPPQGSTTVYTTTLAPSPGLVTQGPTPMAPSQSNGAISGGPTSVGQRMPNLNQLLQQGIGGPSPRSMNPQVVVVSSAGPGGGPPTMTFPQQVRVPISSNNAMMGPGGTRMLQTGPHMRAPNMGIRGPQMSNGPVGPIQGVRIRGPGVPSHQIFTTGPTARMPQGQMIGVSGAQPGMMQGPGGVGVPISSAEYVMAPVSSLAPVGQTYGPQVTSGGQTMLLTTMSGQQTRVGGPPQMVRPGMPQGNLGGMTMGQQQVMVVTSQQGVGVPRQQPPPSLQQPPPRQTVSSGSLVQTTPSPIMQTTVHSTQQQTGPPQQAPQGPTTSSAPSASGGGPAAMDPEKRKMIQQQLVLLLHAHKCQRKEDQAANGEHQCTLPHCRTMKNVLRHMTRCEAGRSCSVPHCASSRQIIAHWKSCTRQDCTVCLPLKSADASRGRQVGGPPQGPMAGNQPQVSTAPQGAPTQAMGPNTTQSVQLPTNQGPQIGGSQGSQMNNNGNPMVTPQGMLLPQQQNTEGIRMSPRQRGPTVQPPGVQPLAPPQGIPVSMGCVPSSGNMDMIRPPVPPQQQQGQMTPGSIAASLGAFDQSVVASGGEMPRNSMQQNSTTPSVTAAVVEGTKDWQRNVTADLRNHLVQKLVQAIFPAPDPNALQDKRMFNLIQYARKVEADMYAAATSRSEYYHLLAEKIYKIQKELEEKRKLRKVIEAQRSADSGGTTQQPGPGPPTSTPQGTGLPNQAARVSPTRRSPGLTGASPASNENVVVAFQIAGGGLSQQSNQIQIPSSGAGGQSSLVNNSPRTRPPFLPSPGPPSVPQQGNRHPYPSPVMGPPSGLPSSDASPAPSFSQPIPSTSSFPTTSSIPCSPFSTAAGTTSNSILNSFSPQFTTIPHPSPSNSHPAPPNANPFPNMKSVSLEDQQQEVKVETKGFASGSGGPLLVEPHMGPSDSEGPTPIKRGKTMPPEVKTEPGVVIKTEPDMGDSKDGIIKREPISPKSNQTNCQLPDIKPTISSSAPSPISSSSTTVSSSTPTTNVSSGPSTATPSASNAVAELKQERKPPPTRKSIAPPWQSDRHTPCLLLTLVSLSQPSLAVYTPEELRHHLLPTLEKLYMTHPESGPFRQPVDPVALAIPDYFNIVKNPIDLSTIRRKLDTGVYKNAWEYVDDVWLMFENAWLYNRKTSKVYKYCTRLSEVFEQEIDPVMQSLGYCCGRKYIFSPQVLCCYGNGNKICSIPRDAKYWCYQGRLEYTFCQKCFSEFTGENITLGEDPSNPETTLPKDQFVEKKNDHIDYEPTVTCVDCGRKLHQICVLHLDQIWTQFMCENCLKVKSQNRKENRCTARRLPCTKLGTYIETRVNNYLKKKEAGAGEVTIRVVSSSDKIVDVKPGMKSKFSDQGELPESFPYRTKALFAFEEIDGVDVCFFGMHVQEYGSNCPPPNTRRVYIAYLDSVHFFRPKQFRTYVYHEILLGYLDYVKQLGYTMAHIWACPPSEGDDYIFHCHPPEQKIPKPKRLQDWYKKMLDQGIRERIVLDYKDILKQATEDNLRSAAELPYFEGDFWPNVLEESIRELDQEEEEEKRKQAEQAAALAAASQDGESEDGGTEAEEPGAVSGKKKGGQKKVKSKTKSKNQLRKSTKKSDSKATNLNAKIFATMEKHKEVFFVIRLHSPQTAASLGPIVDPDPLVNCELMDGRDSLLTLARERHLEFSSLRRAKFSTLTMLYELHNQGKDGFVYTCNHCRAQVETRYHCTVCEDYDLCCNCYERVNHPHRMERLESVMIGGGGEGKDGDKGEGADMKKVSIQRCIESLVHACQCRDANCRLPACQRMKKIVLHMRNCNRRTNGGCPICKQLIALCCYHAKHCMTNRCPVPFCMSIKQKCRQQQMQARFQQAQLLRRRMATMGSMAHATAGGTSQANAIAAASSSRPAPSPAPPPAQPVGIGMKGGSLPGTGPPTPVGQQSNPQLQQVVRQVRTGIGGGVPEGAAGGVSNALASPPLQVQEEAKLQATTSRAQPPTGILQPSQMGYHAPTSYPGGGGGGMMSPPQRGHIPVVQNQQPVATANRGLPGMTQWGEQSQPPAQIQPQQGGQRYMGGPMQQQGMRQPSPQMMTTMANPQQSGQQPQNAGVAQPGNVGVVRDSAQKASLQQLLNILRSPATQSQQQEVLQILKSNPQLMAAFIKRQQQQRMMTPQQQQQQQQGQGQPQQMSVPGAQPNQQMNPQGQYAATGVPSNGPVAMNQQQQWAYQQQPQQQPRPQMMRPQGHMQQFFRAQGPRPQAQYGQQGDAYGVMGQGPNVMRPPSAAMGVNPNALLRSPPPNQSPRGPQATMYATATPSPNTSLVAPHMQGQQGMHQDTGHETNLTPQDQLSKFVETL</sequence>
<dbReference type="InterPro" id="IPR003101">
    <property type="entry name" value="KIX_dom"/>
</dbReference>
<keyword evidence="8" id="KW-0808">Transferase</keyword>
<dbReference type="InterPro" id="IPR001487">
    <property type="entry name" value="Bromodomain"/>
</dbReference>
<dbReference type="SUPFAM" id="SSF57850">
    <property type="entry name" value="RING/U-box"/>
    <property type="match status" value="1"/>
</dbReference>
<evidence type="ECO:0000256" key="3">
    <source>
        <dbReference type="ARBA" id="ARBA00013184"/>
    </source>
</evidence>
<evidence type="ECO:0000256" key="5">
    <source>
        <dbReference type="ARBA" id="ARBA00022490"/>
    </source>
</evidence>
<feature type="compositionally biased region" description="Low complexity" evidence="28">
    <location>
        <begin position="2101"/>
        <end position="2135"/>
    </location>
</feature>
<evidence type="ECO:0000256" key="26">
    <source>
        <dbReference type="PROSITE-ProRule" id="PRU00203"/>
    </source>
</evidence>
<dbReference type="FunFam" id="3.30.60.90:FF:000003">
    <property type="entry name" value="E1A binding protein p300"/>
    <property type="match status" value="1"/>
</dbReference>
<feature type="compositionally biased region" description="Pro residues" evidence="28">
    <location>
        <begin position="836"/>
        <end position="849"/>
    </location>
</feature>
<feature type="compositionally biased region" description="Basic residues" evidence="28">
    <location>
        <begin position="1641"/>
        <end position="1664"/>
    </location>
</feature>
<organism evidence="29">
    <name type="scientific">Cyprideis torosa</name>
    <dbReference type="NCBI Taxonomy" id="163714"/>
    <lineage>
        <taxon>Eukaryota</taxon>
        <taxon>Metazoa</taxon>
        <taxon>Ecdysozoa</taxon>
        <taxon>Arthropoda</taxon>
        <taxon>Crustacea</taxon>
        <taxon>Oligostraca</taxon>
        <taxon>Ostracoda</taxon>
        <taxon>Podocopa</taxon>
        <taxon>Podocopida</taxon>
        <taxon>Cytherocopina</taxon>
        <taxon>Cytheroidea</taxon>
        <taxon>Cytherideidae</taxon>
        <taxon>Cyprideis</taxon>
    </lineage>
</organism>
<evidence type="ECO:0000256" key="10">
    <source>
        <dbReference type="ARBA" id="ARBA00022737"/>
    </source>
</evidence>
<dbReference type="GO" id="GO:0048511">
    <property type="term" value="P:rhythmic process"/>
    <property type="evidence" value="ECO:0007669"/>
    <property type="project" value="UniProtKB-KW"/>
</dbReference>
<dbReference type="GO" id="GO:0045944">
    <property type="term" value="P:positive regulation of transcription by RNA polymerase II"/>
    <property type="evidence" value="ECO:0007669"/>
    <property type="project" value="UniProtKB-ARBA"/>
</dbReference>
<keyword evidence="16" id="KW-0805">Transcription regulation</keyword>
<dbReference type="PROSITE" id="PS50952">
    <property type="entry name" value="KIX"/>
    <property type="match status" value="1"/>
</dbReference>
<evidence type="ECO:0000256" key="23">
    <source>
        <dbReference type="ARBA" id="ARBA00047411"/>
    </source>
</evidence>